<proteinExistence type="predicted"/>
<dbReference type="CDD" id="cd00060">
    <property type="entry name" value="FHA"/>
    <property type="match status" value="1"/>
</dbReference>
<name>A0A6I4IXH6_9SPHN</name>
<protein>
    <submittedName>
        <fullName evidence="3">FHA domain-containing protein</fullName>
    </submittedName>
</protein>
<dbReference type="Pfam" id="PF20232">
    <property type="entry name" value="T6SS_FHA_C"/>
    <property type="match status" value="1"/>
</dbReference>
<feature type="compositionally biased region" description="Low complexity" evidence="1">
    <location>
        <begin position="130"/>
        <end position="151"/>
    </location>
</feature>
<dbReference type="InterPro" id="IPR008984">
    <property type="entry name" value="SMAD_FHA_dom_sf"/>
</dbReference>
<dbReference type="SUPFAM" id="SSF49879">
    <property type="entry name" value="SMAD/FHA domain"/>
    <property type="match status" value="1"/>
</dbReference>
<sequence>MRQRQAGGWMPLVLTPRSSSVASGQLPPPLTIDSGRALIGRANGVDILLSHPLVSAQHCAITGQGGTWQVQDMSTNGTLVNGRRVSGSQALNDGDVIGVADMEFAVSIDGGRGSARSPAPRMSLDDWGRAPPAGAQPGPAPAGSAPSAWPAAAAADPVGQLLQAAGLSRSGVHDGDAQVAAAGAILRAGITGLAMLAQARRSARQELKVSPAAAANNPITDGPADAALSRLMAMAPEQAGEAVAAACRELDAHQRAALAAMQAAFKTALDQFAPAAIKLRAKDDIAAWRSYEKAFAANDGFVEVFAQEFAKAYQRLAGS</sequence>
<dbReference type="InterPro" id="IPR000253">
    <property type="entry name" value="FHA_dom"/>
</dbReference>
<evidence type="ECO:0000313" key="3">
    <source>
        <dbReference type="EMBL" id="MVO76787.1"/>
    </source>
</evidence>
<dbReference type="AlphaFoldDB" id="A0A6I4IXH6"/>
<dbReference type="Pfam" id="PF00498">
    <property type="entry name" value="FHA"/>
    <property type="match status" value="1"/>
</dbReference>
<dbReference type="EMBL" id="WQMS01000001">
    <property type="protein sequence ID" value="MVO76787.1"/>
    <property type="molecule type" value="Genomic_DNA"/>
</dbReference>
<evidence type="ECO:0000259" key="2">
    <source>
        <dbReference type="PROSITE" id="PS50006"/>
    </source>
</evidence>
<dbReference type="PANTHER" id="PTHR23308">
    <property type="entry name" value="NUCLEAR INHIBITOR OF PROTEIN PHOSPHATASE-1"/>
    <property type="match status" value="1"/>
</dbReference>
<dbReference type="InterPro" id="IPR046883">
    <property type="entry name" value="T6SS_FHA_C"/>
</dbReference>
<dbReference type="Gene3D" id="2.60.200.20">
    <property type="match status" value="1"/>
</dbReference>
<evidence type="ECO:0000256" key="1">
    <source>
        <dbReference type="SAM" id="MobiDB-lite"/>
    </source>
</evidence>
<feature type="domain" description="FHA" evidence="2">
    <location>
        <begin position="37"/>
        <end position="85"/>
    </location>
</feature>
<accession>A0A6I4IXH6</accession>
<feature type="region of interest" description="Disordered" evidence="1">
    <location>
        <begin position="110"/>
        <end position="151"/>
    </location>
</feature>
<reference evidence="3 4" key="1">
    <citation type="submission" date="2019-12" db="EMBL/GenBank/DDBJ databases">
        <authorList>
            <person name="Huq M.A."/>
        </authorList>
    </citation>
    <scope>NUCLEOTIDE SEQUENCE [LARGE SCALE GENOMIC DNA]</scope>
    <source>
        <strain evidence="3 4">MAH-20</strain>
    </source>
</reference>
<evidence type="ECO:0000313" key="4">
    <source>
        <dbReference type="Proteomes" id="UP000441389"/>
    </source>
</evidence>
<dbReference type="SMART" id="SM00240">
    <property type="entry name" value="FHA"/>
    <property type="match status" value="1"/>
</dbReference>
<dbReference type="Proteomes" id="UP000441389">
    <property type="component" value="Unassembled WGS sequence"/>
</dbReference>
<keyword evidence="4" id="KW-1185">Reference proteome</keyword>
<organism evidence="3 4">
    <name type="scientific">Sphingomonas horti</name>
    <dbReference type="NCBI Taxonomy" id="2682842"/>
    <lineage>
        <taxon>Bacteria</taxon>
        <taxon>Pseudomonadati</taxon>
        <taxon>Pseudomonadota</taxon>
        <taxon>Alphaproteobacteria</taxon>
        <taxon>Sphingomonadales</taxon>
        <taxon>Sphingomonadaceae</taxon>
        <taxon>Sphingomonas</taxon>
    </lineage>
</organism>
<comment type="caution">
    <text evidence="3">The sequence shown here is derived from an EMBL/GenBank/DDBJ whole genome shotgun (WGS) entry which is preliminary data.</text>
</comment>
<dbReference type="PROSITE" id="PS50006">
    <property type="entry name" value="FHA_DOMAIN"/>
    <property type="match status" value="1"/>
</dbReference>
<gene>
    <name evidence="3" type="ORF">GON01_02375</name>
</gene>
<dbReference type="InterPro" id="IPR050923">
    <property type="entry name" value="Cell_Proc_Reg/RNA_Proc"/>
</dbReference>